<keyword evidence="1" id="KW-1133">Transmembrane helix</keyword>
<evidence type="ECO:0000313" key="2">
    <source>
        <dbReference type="EMBL" id="PND39102.1"/>
    </source>
</evidence>
<keyword evidence="3" id="KW-1185">Reference proteome</keyword>
<dbReference type="Proteomes" id="UP000235916">
    <property type="component" value="Unassembled WGS sequence"/>
</dbReference>
<reference evidence="2 3" key="1">
    <citation type="submission" date="2018-01" db="EMBL/GenBank/DDBJ databases">
        <title>Draft genome sequence of Paucibacter aquatile CR182 isolated from freshwater of the Nakdong River.</title>
        <authorList>
            <person name="Choi A."/>
            <person name="Chung E.J."/>
        </authorList>
    </citation>
    <scope>NUCLEOTIDE SEQUENCE [LARGE SCALE GENOMIC DNA]</scope>
    <source>
        <strain evidence="2 3">CR182</strain>
    </source>
</reference>
<keyword evidence="1" id="KW-0812">Transmembrane</keyword>
<organism evidence="2 3">
    <name type="scientific">Kinneretia aquatilis</name>
    <dbReference type="NCBI Taxonomy" id="2070761"/>
    <lineage>
        <taxon>Bacteria</taxon>
        <taxon>Pseudomonadati</taxon>
        <taxon>Pseudomonadota</taxon>
        <taxon>Betaproteobacteria</taxon>
        <taxon>Burkholderiales</taxon>
        <taxon>Sphaerotilaceae</taxon>
        <taxon>Roseateles</taxon>
    </lineage>
</organism>
<evidence type="ECO:0000256" key="1">
    <source>
        <dbReference type="SAM" id="Phobius"/>
    </source>
</evidence>
<accession>A0A2N8L0B2</accession>
<gene>
    <name evidence="2" type="ORF">C1O66_17265</name>
</gene>
<protein>
    <submittedName>
        <fullName evidence="2">Uncharacterized protein</fullName>
    </submittedName>
</protein>
<feature type="transmembrane region" description="Helical" evidence="1">
    <location>
        <begin position="70"/>
        <end position="91"/>
    </location>
</feature>
<dbReference type="AlphaFoldDB" id="A0A2N8L0B2"/>
<sequence>MQTSERLDAADEAWLDGLLREAAADLAQEAAALSEDAGFSAAVLAALPAALPAPRAAASAVPRPSAAARLLAWLMPLALGLAAAALLWLLPEGMHAWASPEALSLKGLERWLPPLALAVWLAWGSTQQALGRWDGGV</sequence>
<name>A0A2N8L0B2_9BURK</name>
<comment type="caution">
    <text evidence="2">The sequence shown here is derived from an EMBL/GenBank/DDBJ whole genome shotgun (WGS) entry which is preliminary data.</text>
</comment>
<keyword evidence="1" id="KW-0472">Membrane</keyword>
<dbReference type="EMBL" id="POSP01000003">
    <property type="protein sequence ID" value="PND39102.1"/>
    <property type="molecule type" value="Genomic_DNA"/>
</dbReference>
<proteinExistence type="predicted"/>
<evidence type="ECO:0000313" key="3">
    <source>
        <dbReference type="Proteomes" id="UP000235916"/>
    </source>
</evidence>